<accession>A0A7C9J3L2</accession>
<keyword evidence="2 5" id="KW-0812">Transmembrane</keyword>
<name>A0A7C9J3L2_9ACTN</name>
<evidence type="ECO:0000256" key="4">
    <source>
        <dbReference type="ARBA" id="ARBA00023136"/>
    </source>
</evidence>
<feature type="transmembrane region" description="Helical" evidence="5">
    <location>
        <begin position="64"/>
        <end position="83"/>
    </location>
</feature>
<dbReference type="Proteomes" id="UP000479526">
    <property type="component" value="Unassembled WGS sequence"/>
</dbReference>
<dbReference type="PANTHER" id="PTHR11360:SF304">
    <property type="entry name" value="MFS DOMAIN-CONTAINING PROTEIN"/>
    <property type="match status" value="1"/>
</dbReference>
<feature type="domain" description="Major facilitator superfamily (MFS) profile" evidence="6">
    <location>
        <begin position="227"/>
        <end position="424"/>
    </location>
</feature>
<gene>
    <name evidence="7" type="ORF">GT755_18945</name>
</gene>
<dbReference type="SUPFAM" id="SSF103473">
    <property type="entry name" value="MFS general substrate transporter"/>
    <property type="match status" value="1"/>
</dbReference>
<comment type="subcellular location">
    <subcellularLocation>
        <location evidence="1">Cell membrane</location>
        <topology evidence="1">Multi-pass membrane protein</topology>
    </subcellularLocation>
</comment>
<dbReference type="Pfam" id="PF07690">
    <property type="entry name" value="MFS_1"/>
    <property type="match status" value="1"/>
</dbReference>
<feature type="transmembrane region" description="Helical" evidence="5">
    <location>
        <begin position="149"/>
        <end position="167"/>
    </location>
</feature>
<dbReference type="PROSITE" id="PS50850">
    <property type="entry name" value="MFS"/>
    <property type="match status" value="1"/>
</dbReference>
<proteinExistence type="predicted"/>
<evidence type="ECO:0000256" key="1">
    <source>
        <dbReference type="ARBA" id="ARBA00004651"/>
    </source>
</evidence>
<dbReference type="InterPro" id="IPR050327">
    <property type="entry name" value="Proton-linked_MCT"/>
</dbReference>
<dbReference type="GO" id="GO:0005886">
    <property type="term" value="C:plasma membrane"/>
    <property type="evidence" value="ECO:0007669"/>
    <property type="project" value="UniProtKB-SubCell"/>
</dbReference>
<feature type="transmembrane region" description="Helical" evidence="5">
    <location>
        <begin position="296"/>
        <end position="317"/>
    </location>
</feature>
<sequence>MEVRDWRGRLYQVGPTAPQITGRPRSAMLWPAMAAMAAVGPMQYGYAALAPSIARAHGVSAAEVLLPLAVWLTCQAAVALPATRLLARGVVGVRVALWLGALLCALAVPSLTAPGVLLLVGYGLLGGTGAGLVYAACTETIARWYPERPGVRVAFVTGAYSCSALPLTLDLRLWPVMAGFGLAAIAWAAAVLHTPPANWWPPEIDPRAWALDRRVLHRQPRAARQFSLGEAVRTPTLVVLTVILVGAGAVAIFDVIALAFLGPTPPWLALAVLLALTGAGRAAAVPLAERFGRVKVLASALVLLALAQGMLAVAAAVAAAHMVAVVAAIPAGLGGGAIYPLIAALVREYFGEDRVHGIHGLVYTAKAVAGPAGVGLAITALPGLATSTGAPVFVAATLIAATTALLCTTLRRPGVPATLPAPSL</sequence>
<dbReference type="RefSeq" id="WP_161480992.1">
    <property type="nucleotide sequence ID" value="NZ_WXEW01000005.1"/>
</dbReference>
<evidence type="ECO:0000259" key="6">
    <source>
        <dbReference type="PROSITE" id="PS50850"/>
    </source>
</evidence>
<feature type="transmembrane region" description="Helical" evidence="5">
    <location>
        <begin position="323"/>
        <end position="346"/>
    </location>
</feature>
<evidence type="ECO:0000313" key="7">
    <source>
        <dbReference type="EMBL" id="NAS23762.1"/>
    </source>
</evidence>
<feature type="transmembrane region" description="Helical" evidence="5">
    <location>
        <begin position="95"/>
        <end position="113"/>
    </location>
</feature>
<feature type="transmembrane region" description="Helical" evidence="5">
    <location>
        <begin position="119"/>
        <end position="137"/>
    </location>
</feature>
<feature type="transmembrane region" description="Helical" evidence="5">
    <location>
        <begin position="367"/>
        <end position="385"/>
    </location>
</feature>
<organism evidence="7 8">
    <name type="scientific">Herbidospora solisilvae</name>
    <dbReference type="NCBI Taxonomy" id="2696284"/>
    <lineage>
        <taxon>Bacteria</taxon>
        <taxon>Bacillati</taxon>
        <taxon>Actinomycetota</taxon>
        <taxon>Actinomycetes</taxon>
        <taxon>Streptosporangiales</taxon>
        <taxon>Streptosporangiaceae</taxon>
        <taxon>Herbidospora</taxon>
    </lineage>
</organism>
<dbReference type="Gene3D" id="1.20.1250.20">
    <property type="entry name" value="MFS general substrate transporter like domains"/>
    <property type="match status" value="2"/>
</dbReference>
<dbReference type="GO" id="GO:0022857">
    <property type="term" value="F:transmembrane transporter activity"/>
    <property type="evidence" value="ECO:0007669"/>
    <property type="project" value="InterPro"/>
</dbReference>
<dbReference type="InterPro" id="IPR020846">
    <property type="entry name" value="MFS_dom"/>
</dbReference>
<feature type="transmembrane region" description="Helical" evidence="5">
    <location>
        <begin position="27"/>
        <end position="44"/>
    </location>
</feature>
<evidence type="ECO:0000256" key="3">
    <source>
        <dbReference type="ARBA" id="ARBA00022989"/>
    </source>
</evidence>
<dbReference type="AlphaFoldDB" id="A0A7C9J3L2"/>
<comment type="caution">
    <text evidence="7">The sequence shown here is derived from an EMBL/GenBank/DDBJ whole genome shotgun (WGS) entry which is preliminary data.</text>
</comment>
<evidence type="ECO:0000256" key="5">
    <source>
        <dbReference type="SAM" id="Phobius"/>
    </source>
</evidence>
<feature type="transmembrane region" description="Helical" evidence="5">
    <location>
        <begin position="391"/>
        <end position="410"/>
    </location>
</feature>
<dbReference type="EMBL" id="WXEW01000005">
    <property type="protein sequence ID" value="NAS23762.1"/>
    <property type="molecule type" value="Genomic_DNA"/>
</dbReference>
<dbReference type="InterPro" id="IPR011701">
    <property type="entry name" value="MFS"/>
</dbReference>
<feature type="transmembrane region" description="Helical" evidence="5">
    <location>
        <begin position="173"/>
        <end position="192"/>
    </location>
</feature>
<keyword evidence="3 5" id="KW-1133">Transmembrane helix</keyword>
<keyword evidence="4 5" id="KW-0472">Membrane</keyword>
<evidence type="ECO:0000313" key="8">
    <source>
        <dbReference type="Proteomes" id="UP000479526"/>
    </source>
</evidence>
<dbReference type="InterPro" id="IPR036259">
    <property type="entry name" value="MFS_trans_sf"/>
</dbReference>
<dbReference type="PANTHER" id="PTHR11360">
    <property type="entry name" value="MONOCARBOXYLATE TRANSPORTER"/>
    <property type="match status" value="1"/>
</dbReference>
<keyword evidence="8" id="KW-1185">Reference proteome</keyword>
<evidence type="ECO:0000256" key="2">
    <source>
        <dbReference type="ARBA" id="ARBA00022692"/>
    </source>
</evidence>
<protein>
    <submittedName>
        <fullName evidence="7">MFS transporter</fullName>
    </submittedName>
</protein>
<feature type="transmembrane region" description="Helical" evidence="5">
    <location>
        <begin position="267"/>
        <end position="284"/>
    </location>
</feature>
<feature type="transmembrane region" description="Helical" evidence="5">
    <location>
        <begin position="237"/>
        <end position="261"/>
    </location>
</feature>
<reference evidence="7 8" key="1">
    <citation type="submission" date="2020-01" db="EMBL/GenBank/DDBJ databases">
        <title>Herbidospora sp. NEAU-GS84 nov., a novel actinomycete isolated from soil.</title>
        <authorList>
            <person name="Han L."/>
        </authorList>
    </citation>
    <scope>NUCLEOTIDE SEQUENCE [LARGE SCALE GENOMIC DNA]</scope>
    <source>
        <strain evidence="7 8">NEAU-GS84</strain>
    </source>
</reference>